<evidence type="ECO:0000313" key="9">
    <source>
        <dbReference type="EMBL" id="MCA5006508.1"/>
    </source>
</evidence>
<organism evidence="9 10">
    <name type="scientific">Sphingobacterium bovistauri</name>
    <dbReference type="NCBI Taxonomy" id="2781959"/>
    <lineage>
        <taxon>Bacteria</taxon>
        <taxon>Pseudomonadati</taxon>
        <taxon>Bacteroidota</taxon>
        <taxon>Sphingobacteriia</taxon>
        <taxon>Sphingobacteriales</taxon>
        <taxon>Sphingobacteriaceae</taxon>
        <taxon>Sphingobacterium</taxon>
    </lineage>
</organism>
<dbReference type="PANTHER" id="PTHR45453">
    <property type="entry name" value="PHOSPHATE REGULON SENSOR PROTEIN PHOR"/>
    <property type="match status" value="1"/>
</dbReference>
<evidence type="ECO:0000259" key="8">
    <source>
        <dbReference type="PROSITE" id="PS50109"/>
    </source>
</evidence>
<dbReference type="GO" id="GO:0016301">
    <property type="term" value="F:kinase activity"/>
    <property type="evidence" value="ECO:0007669"/>
    <property type="project" value="UniProtKB-KW"/>
</dbReference>
<dbReference type="InterPro" id="IPR005467">
    <property type="entry name" value="His_kinase_dom"/>
</dbReference>
<dbReference type="InterPro" id="IPR004358">
    <property type="entry name" value="Sig_transdc_His_kin-like_C"/>
</dbReference>
<dbReference type="Pfam" id="PF02518">
    <property type="entry name" value="HATPase_c"/>
    <property type="match status" value="1"/>
</dbReference>
<name>A0ABS7Z8J0_9SPHI</name>
<keyword evidence="5 9" id="KW-0418">Kinase</keyword>
<protein>
    <recommendedName>
        <fullName evidence="2">histidine kinase</fullName>
        <ecNumber evidence="2">2.7.13.3</ecNumber>
    </recommendedName>
</protein>
<evidence type="ECO:0000256" key="5">
    <source>
        <dbReference type="ARBA" id="ARBA00022777"/>
    </source>
</evidence>
<feature type="transmembrane region" description="Helical" evidence="7">
    <location>
        <begin position="30"/>
        <end position="49"/>
    </location>
</feature>
<keyword evidence="10" id="KW-1185">Reference proteome</keyword>
<keyword evidence="7" id="KW-0812">Transmembrane</keyword>
<dbReference type="SUPFAM" id="SSF47384">
    <property type="entry name" value="Homodimeric domain of signal transducing histidine kinase"/>
    <property type="match status" value="1"/>
</dbReference>
<feature type="transmembrane region" description="Helical" evidence="7">
    <location>
        <begin position="56"/>
        <end position="76"/>
    </location>
</feature>
<dbReference type="Gene3D" id="3.30.565.10">
    <property type="entry name" value="Histidine kinase-like ATPase, C-terminal domain"/>
    <property type="match status" value="1"/>
</dbReference>
<dbReference type="InterPro" id="IPR003594">
    <property type="entry name" value="HATPase_dom"/>
</dbReference>
<keyword evidence="7" id="KW-0472">Membrane</keyword>
<dbReference type="InterPro" id="IPR036097">
    <property type="entry name" value="HisK_dim/P_sf"/>
</dbReference>
<keyword evidence="4" id="KW-0808">Transferase</keyword>
<dbReference type="InterPro" id="IPR003661">
    <property type="entry name" value="HisK_dim/P_dom"/>
</dbReference>
<evidence type="ECO:0000256" key="1">
    <source>
        <dbReference type="ARBA" id="ARBA00000085"/>
    </source>
</evidence>
<keyword evidence="7" id="KW-1133">Transmembrane helix</keyword>
<sequence>MLNNINAASFIFMLVSLSYAALNLFQGRPLLTGINFCISLNLFIVLVLNHYRKYDLAKIFLLFFNAFLLTLSGFLYKNQSELYLLSVLIAITLLYRSKIIQLISSIILSAIFIIIKFVPTPFEVDLPVDENRTILNVFGGLFCLIYIIMIQYNAQISTNKKIQKQHLLLQKNNENMKKILTIIAHDVRTPLSSIQNLLILYKEKIISREIAIDTFESINKRLVNLDETLIDLLNWSSTSLSRSEAVPKDIKLFEAINQLCIFHKSQLETKNLTIQTNISSDLTVFADPDHLNIIVRNILNNAVKFSFKDGLIMLSAKEQNDQIILTIKDFGLGISEQKIKSFFESVQTPSFGTAGERGAGLGLVLVNDLILQNNGHITVKSKLGEGSSFNISLPKSKEFQQMKVLINA</sequence>
<gene>
    <name evidence="9" type="ORF">IPZ78_15270</name>
</gene>
<dbReference type="Gene3D" id="1.10.287.130">
    <property type="match status" value="1"/>
</dbReference>
<feature type="domain" description="Histidine kinase" evidence="8">
    <location>
        <begin position="182"/>
        <end position="397"/>
    </location>
</feature>
<dbReference type="SUPFAM" id="SSF55874">
    <property type="entry name" value="ATPase domain of HSP90 chaperone/DNA topoisomerase II/histidine kinase"/>
    <property type="match status" value="1"/>
</dbReference>
<dbReference type="InterPro" id="IPR050351">
    <property type="entry name" value="BphY/WalK/GraS-like"/>
</dbReference>
<dbReference type="EC" id="2.7.13.3" evidence="2"/>
<feature type="transmembrane region" description="Helical" evidence="7">
    <location>
        <begin position="134"/>
        <end position="154"/>
    </location>
</feature>
<evidence type="ECO:0000256" key="7">
    <source>
        <dbReference type="SAM" id="Phobius"/>
    </source>
</evidence>
<evidence type="ECO:0000256" key="6">
    <source>
        <dbReference type="ARBA" id="ARBA00023012"/>
    </source>
</evidence>
<dbReference type="SMART" id="SM00387">
    <property type="entry name" value="HATPase_c"/>
    <property type="match status" value="1"/>
</dbReference>
<evidence type="ECO:0000256" key="2">
    <source>
        <dbReference type="ARBA" id="ARBA00012438"/>
    </source>
</evidence>
<keyword evidence="6" id="KW-0902">Two-component regulatory system</keyword>
<accession>A0ABS7Z8J0</accession>
<dbReference type="EMBL" id="JADEYP010000036">
    <property type="protein sequence ID" value="MCA5006508.1"/>
    <property type="molecule type" value="Genomic_DNA"/>
</dbReference>
<evidence type="ECO:0000256" key="4">
    <source>
        <dbReference type="ARBA" id="ARBA00022679"/>
    </source>
</evidence>
<dbReference type="PROSITE" id="PS50109">
    <property type="entry name" value="HIS_KIN"/>
    <property type="match status" value="1"/>
</dbReference>
<reference evidence="9" key="1">
    <citation type="submission" date="2020-10" db="EMBL/GenBank/DDBJ databases">
        <authorList>
            <person name="Lu T."/>
            <person name="Wang Q."/>
            <person name="Han X."/>
        </authorList>
    </citation>
    <scope>NUCLEOTIDE SEQUENCE</scope>
    <source>
        <strain evidence="9">WQ 366</strain>
    </source>
</reference>
<feature type="transmembrane region" description="Helical" evidence="7">
    <location>
        <begin position="102"/>
        <end position="122"/>
    </location>
</feature>
<dbReference type="PANTHER" id="PTHR45453:SF1">
    <property type="entry name" value="PHOSPHATE REGULON SENSOR PROTEIN PHOR"/>
    <property type="match status" value="1"/>
</dbReference>
<keyword evidence="3" id="KW-0597">Phosphoprotein</keyword>
<evidence type="ECO:0000256" key="3">
    <source>
        <dbReference type="ARBA" id="ARBA00022553"/>
    </source>
</evidence>
<dbReference type="RefSeq" id="WP_225554867.1">
    <property type="nucleotide sequence ID" value="NZ_JADEYP010000036.1"/>
</dbReference>
<comment type="caution">
    <text evidence="9">The sequence shown here is derived from an EMBL/GenBank/DDBJ whole genome shotgun (WGS) entry which is preliminary data.</text>
</comment>
<dbReference type="Proteomes" id="UP001165302">
    <property type="component" value="Unassembled WGS sequence"/>
</dbReference>
<evidence type="ECO:0000313" key="10">
    <source>
        <dbReference type="Proteomes" id="UP001165302"/>
    </source>
</evidence>
<dbReference type="PRINTS" id="PR00344">
    <property type="entry name" value="BCTRLSENSOR"/>
</dbReference>
<dbReference type="InterPro" id="IPR036890">
    <property type="entry name" value="HATPase_C_sf"/>
</dbReference>
<comment type="catalytic activity">
    <reaction evidence="1">
        <text>ATP + protein L-histidine = ADP + protein N-phospho-L-histidine.</text>
        <dbReference type="EC" id="2.7.13.3"/>
    </reaction>
</comment>
<feature type="transmembrane region" description="Helical" evidence="7">
    <location>
        <begin position="82"/>
        <end position="97"/>
    </location>
</feature>
<proteinExistence type="predicted"/>
<dbReference type="CDD" id="cd00082">
    <property type="entry name" value="HisKA"/>
    <property type="match status" value="1"/>
</dbReference>